<dbReference type="Proteomes" id="UP001149142">
    <property type="component" value="Unassembled WGS sequence"/>
</dbReference>
<keyword evidence="2" id="KW-1185">Reference proteome</keyword>
<dbReference type="InterPro" id="IPR046508">
    <property type="entry name" value="DUF6686"/>
</dbReference>
<name>A0ABT4S226_9FLAO</name>
<gene>
    <name evidence="1" type="ORF">OOZ35_11310</name>
</gene>
<evidence type="ECO:0000313" key="2">
    <source>
        <dbReference type="Proteomes" id="UP001149142"/>
    </source>
</evidence>
<sequence length="118" mass="13871">MCNNVKSISKTSQGELSLCKNCKHFHLEFNNIYFEFTVNEFKQFKQYILNLEPDFWECKYASAGITKKIPIPTLQDNLVLMFNRQEVNQLKTLVKQPVINVYDKLITVDDVDYTLILN</sequence>
<accession>A0ABT4S226</accession>
<organism evidence="1 2">
    <name type="scientific">Mesoflavibacter profundi</name>
    <dbReference type="NCBI Taxonomy" id="2708110"/>
    <lineage>
        <taxon>Bacteria</taxon>
        <taxon>Pseudomonadati</taxon>
        <taxon>Bacteroidota</taxon>
        <taxon>Flavobacteriia</taxon>
        <taxon>Flavobacteriales</taxon>
        <taxon>Flavobacteriaceae</taxon>
        <taxon>Mesoflavibacter</taxon>
    </lineage>
</organism>
<protein>
    <submittedName>
        <fullName evidence="1">Uncharacterized protein</fullName>
    </submittedName>
</protein>
<dbReference type="EMBL" id="JAPFGC010000002">
    <property type="protein sequence ID" value="MDA0178081.1"/>
    <property type="molecule type" value="Genomic_DNA"/>
</dbReference>
<reference evidence="1" key="1">
    <citation type="submission" date="2022-11" db="EMBL/GenBank/DDBJ databases">
        <title>Refractory cell wall polysaccharides provide important carbon source for microbial heterotrophs in the hadal ocean.</title>
        <authorList>
            <person name="Zhu X."/>
        </authorList>
    </citation>
    <scope>NUCLEOTIDE SEQUENCE</scope>
    <source>
        <strain evidence="1">MTRN7</strain>
    </source>
</reference>
<evidence type="ECO:0000313" key="1">
    <source>
        <dbReference type="EMBL" id="MDA0178081.1"/>
    </source>
</evidence>
<dbReference type="RefSeq" id="WP_106687559.1">
    <property type="nucleotide sequence ID" value="NZ_CP061703.1"/>
</dbReference>
<dbReference type="Pfam" id="PF20391">
    <property type="entry name" value="DUF6686"/>
    <property type="match status" value="1"/>
</dbReference>
<proteinExistence type="predicted"/>
<comment type="caution">
    <text evidence="1">The sequence shown here is derived from an EMBL/GenBank/DDBJ whole genome shotgun (WGS) entry which is preliminary data.</text>
</comment>